<comment type="caution">
    <text evidence="11">The sequence shown here is derived from an EMBL/GenBank/DDBJ whole genome shotgun (WGS) entry which is preliminary data.</text>
</comment>
<organism evidence="11 12">
    <name type="scientific">Austwickia chelonae NBRC 105200</name>
    <dbReference type="NCBI Taxonomy" id="1184607"/>
    <lineage>
        <taxon>Bacteria</taxon>
        <taxon>Bacillati</taxon>
        <taxon>Actinomycetota</taxon>
        <taxon>Actinomycetes</taxon>
        <taxon>Micrococcales</taxon>
        <taxon>Dermatophilaceae</taxon>
        <taxon>Austwickia</taxon>
    </lineage>
</organism>
<evidence type="ECO:0000259" key="10">
    <source>
        <dbReference type="Pfam" id="PF13303"/>
    </source>
</evidence>
<feature type="transmembrane region" description="Helical" evidence="9">
    <location>
        <begin position="116"/>
        <end position="136"/>
    </location>
</feature>
<feature type="transmembrane region" description="Helical" evidence="9">
    <location>
        <begin position="292"/>
        <end position="312"/>
    </location>
</feature>
<feature type="transmembrane region" description="Helical" evidence="9">
    <location>
        <begin position="346"/>
        <end position="365"/>
    </location>
</feature>
<feature type="transmembrane region" description="Helical" evidence="9">
    <location>
        <begin position="207"/>
        <end position="226"/>
    </location>
</feature>
<reference evidence="11 12" key="1">
    <citation type="submission" date="2012-08" db="EMBL/GenBank/DDBJ databases">
        <title>Whole genome shotgun sequence of Austwickia chelonae NBRC 105200.</title>
        <authorList>
            <person name="Yoshida I."/>
            <person name="Hosoyama A."/>
            <person name="Tsuchikane K."/>
            <person name="Katsumata H."/>
            <person name="Ando Y."/>
            <person name="Ohji S."/>
            <person name="Hamada M."/>
            <person name="Tamura T."/>
            <person name="Yamazoe A."/>
            <person name="Yamazaki S."/>
            <person name="Fujita N."/>
        </authorList>
    </citation>
    <scope>NUCLEOTIDE SEQUENCE [LARGE SCALE GENOMIC DNA]</scope>
    <source>
        <strain evidence="11 12">NBRC 105200</strain>
    </source>
</reference>
<evidence type="ECO:0000256" key="2">
    <source>
        <dbReference type="ARBA" id="ARBA00022448"/>
    </source>
</evidence>
<name>K6VUW8_9MICO</name>
<feature type="domain" description="Phosphotransferase system EIIC" evidence="10">
    <location>
        <begin position="46"/>
        <end position="378"/>
    </location>
</feature>
<dbReference type="RefSeq" id="WP_006503882.1">
    <property type="nucleotide sequence ID" value="NZ_BAGZ01000019.1"/>
</dbReference>
<evidence type="ECO:0000256" key="6">
    <source>
        <dbReference type="ARBA" id="ARBA00022989"/>
    </source>
</evidence>
<keyword evidence="2" id="KW-0813">Transport</keyword>
<evidence type="ECO:0000256" key="9">
    <source>
        <dbReference type="SAM" id="Phobius"/>
    </source>
</evidence>
<evidence type="ECO:0000313" key="11">
    <source>
        <dbReference type="EMBL" id="GAB79125.1"/>
    </source>
</evidence>
<gene>
    <name evidence="11" type="ORF">AUCHE_19_00290</name>
</gene>
<evidence type="ECO:0000256" key="1">
    <source>
        <dbReference type="ARBA" id="ARBA00004651"/>
    </source>
</evidence>
<dbReference type="eggNOG" id="COG3641">
    <property type="taxonomic scope" value="Bacteria"/>
</dbReference>
<dbReference type="Proteomes" id="UP000008495">
    <property type="component" value="Unassembled WGS sequence"/>
</dbReference>
<feature type="transmembrane region" description="Helical" evidence="9">
    <location>
        <begin position="319"/>
        <end position="340"/>
    </location>
</feature>
<feature type="transmembrane region" description="Helical" evidence="9">
    <location>
        <begin position="166"/>
        <end position="187"/>
    </location>
</feature>
<dbReference type="GO" id="GO:0009401">
    <property type="term" value="P:phosphoenolpyruvate-dependent sugar phosphotransferase system"/>
    <property type="evidence" value="ECO:0007669"/>
    <property type="project" value="InterPro"/>
</dbReference>
<evidence type="ECO:0000256" key="8">
    <source>
        <dbReference type="SAM" id="MobiDB-lite"/>
    </source>
</evidence>
<comment type="subcellular location">
    <subcellularLocation>
        <location evidence="1">Cell membrane</location>
        <topology evidence="1">Multi-pass membrane protein</topology>
    </subcellularLocation>
</comment>
<dbReference type="GO" id="GO:0005886">
    <property type="term" value="C:plasma membrane"/>
    <property type="evidence" value="ECO:0007669"/>
    <property type="project" value="UniProtKB-SubCell"/>
</dbReference>
<evidence type="ECO:0000256" key="3">
    <source>
        <dbReference type="ARBA" id="ARBA00022475"/>
    </source>
</evidence>
<keyword evidence="5 9" id="KW-0812">Transmembrane</keyword>
<evidence type="ECO:0000256" key="7">
    <source>
        <dbReference type="ARBA" id="ARBA00023136"/>
    </source>
</evidence>
<feature type="transmembrane region" description="Helical" evidence="9">
    <location>
        <begin position="233"/>
        <end position="260"/>
    </location>
</feature>
<feature type="transmembrane region" description="Helical" evidence="9">
    <location>
        <begin position="142"/>
        <end position="159"/>
    </location>
</feature>
<keyword evidence="6 9" id="KW-1133">Transmembrane helix</keyword>
<dbReference type="EMBL" id="BAGZ01000019">
    <property type="protein sequence ID" value="GAB79125.1"/>
    <property type="molecule type" value="Genomic_DNA"/>
</dbReference>
<evidence type="ECO:0000256" key="4">
    <source>
        <dbReference type="ARBA" id="ARBA00022597"/>
    </source>
</evidence>
<keyword evidence="3" id="KW-1003">Cell membrane</keyword>
<feature type="compositionally biased region" description="Low complexity" evidence="8">
    <location>
        <begin position="23"/>
        <end position="39"/>
    </location>
</feature>
<feature type="transmembrane region" description="Helical" evidence="9">
    <location>
        <begin position="86"/>
        <end position="104"/>
    </location>
</feature>
<feature type="region of interest" description="Disordered" evidence="8">
    <location>
        <begin position="1"/>
        <end position="39"/>
    </location>
</feature>
<dbReference type="AlphaFoldDB" id="K6VUW8"/>
<protein>
    <recommendedName>
        <fullName evidence="10">Phosphotransferase system EIIC domain-containing protein</fullName>
    </recommendedName>
</protein>
<keyword evidence="12" id="KW-1185">Reference proteome</keyword>
<dbReference type="GO" id="GO:0008982">
    <property type="term" value="F:protein-N(PI)-phosphohistidine-sugar phosphotransferase activity"/>
    <property type="evidence" value="ECO:0007669"/>
    <property type="project" value="InterPro"/>
</dbReference>
<evidence type="ECO:0000313" key="12">
    <source>
        <dbReference type="Proteomes" id="UP000008495"/>
    </source>
</evidence>
<dbReference type="InterPro" id="IPR003352">
    <property type="entry name" value="PTS_EIIC"/>
</dbReference>
<proteinExistence type="predicted"/>
<keyword evidence="4" id="KW-0762">Sugar transport</keyword>
<feature type="transmembrane region" description="Helical" evidence="9">
    <location>
        <begin position="48"/>
        <end position="66"/>
    </location>
</feature>
<sequence>MSQTPAAATLKEGPPGKEETTPDPKATTPAPTPATAETAPRPSFMMNILNGLALGVIVSLIPGAFLGELLKVLLPAAPWLKVLLDATTVSASLMAVVIGFFVGLNFKFTPIESGSIAIATQFASGAVVVTNGAMVLKGTGDVITMGMTAALGAAIVLAIGERTRTYAILVVPVTVVAVAGVAGRLMLPYNMTVTATIGRGVEHLLSLQPVVMAVLIAVVFSVLILSPVTTVGIALAISISGIGAGAANLGVCAAGFGFAVLGWRVNGPGLCIAHVLGSPKISMAKFLSNPKIALPTICSAALCGLVGVTLGIDGTPFSAGFGFSGGVGPVAFMSAHGWAAPAVLKGLVAFLAVPLGLALLFNHLFKKIVPLVSDEDYRLDIGR</sequence>
<evidence type="ECO:0000256" key="5">
    <source>
        <dbReference type="ARBA" id="ARBA00022692"/>
    </source>
</evidence>
<accession>K6VUW8</accession>
<dbReference type="Pfam" id="PF13303">
    <property type="entry name" value="PTS_EIIC_2"/>
    <property type="match status" value="1"/>
</dbReference>
<keyword evidence="7 9" id="KW-0472">Membrane</keyword>